<dbReference type="GO" id="GO:0003681">
    <property type="term" value="F:bent DNA binding"/>
    <property type="evidence" value="ECO:0007669"/>
    <property type="project" value="TreeGrafter"/>
</dbReference>
<dbReference type="SMART" id="SM00528">
    <property type="entry name" value="HNS"/>
    <property type="match status" value="1"/>
</dbReference>
<dbReference type="Gene3D" id="4.10.430.10">
    <property type="entry name" value="Histone-like protein H-NS, C-terminal domain"/>
    <property type="match status" value="1"/>
</dbReference>
<evidence type="ECO:0000256" key="3">
    <source>
        <dbReference type="ARBA" id="ARBA00022490"/>
    </source>
</evidence>
<name>A0A1R1I7X8_9RHOO</name>
<feature type="domain" description="DNA-binding protein H-NS-like C-terminal" evidence="5">
    <location>
        <begin position="61"/>
        <end position="106"/>
    </location>
</feature>
<keyword evidence="7" id="KW-1185">Reference proteome</keyword>
<evidence type="ECO:0000259" key="5">
    <source>
        <dbReference type="SMART" id="SM00528"/>
    </source>
</evidence>
<dbReference type="RefSeq" id="WP_076093224.1">
    <property type="nucleotide sequence ID" value="NZ_MTHD01000002.1"/>
</dbReference>
<gene>
    <name evidence="6" type="ORF">BJN45_06465</name>
</gene>
<reference evidence="6 7" key="1">
    <citation type="submission" date="2016-10" db="EMBL/GenBank/DDBJ databases">
        <title>Alkaliphiles isolated from bioreactors.</title>
        <authorList>
            <person name="Salah Z."/>
            <person name="Rout S.P."/>
            <person name="Humphreys P.N."/>
        </authorList>
    </citation>
    <scope>NUCLEOTIDE SEQUENCE [LARGE SCALE GENOMIC DNA]</scope>
    <source>
        <strain evidence="6 7">ZS02</strain>
    </source>
</reference>
<dbReference type="GO" id="GO:0005829">
    <property type="term" value="C:cytosol"/>
    <property type="evidence" value="ECO:0007669"/>
    <property type="project" value="TreeGrafter"/>
</dbReference>
<keyword evidence="3" id="KW-0963">Cytoplasm</keyword>
<proteinExistence type="inferred from homology"/>
<comment type="caution">
    <text evidence="6">The sequence shown here is derived from an EMBL/GenBank/DDBJ whole genome shotgun (WGS) entry which is preliminary data.</text>
</comment>
<evidence type="ECO:0000256" key="2">
    <source>
        <dbReference type="ARBA" id="ARBA00010610"/>
    </source>
</evidence>
<dbReference type="InterPro" id="IPR027444">
    <property type="entry name" value="H-NS_C_dom"/>
</dbReference>
<dbReference type="SUPFAM" id="SSF81273">
    <property type="entry name" value="H-NS histone-like proteins"/>
    <property type="match status" value="1"/>
</dbReference>
<dbReference type="GO" id="GO:0000976">
    <property type="term" value="F:transcription cis-regulatory region binding"/>
    <property type="evidence" value="ECO:0007669"/>
    <property type="project" value="TreeGrafter"/>
</dbReference>
<evidence type="ECO:0000256" key="4">
    <source>
        <dbReference type="ARBA" id="ARBA00023125"/>
    </source>
</evidence>
<dbReference type="STRING" id="418702.BJN45_06465"/>
<dbReference type="Pfam" id="PF00816">
    <property type="entry name" value="Histone_HNS"/>
    <property type="match status" value="1"/>
</dbReference>
<accession>A0A1R1I7X8</accession>
<comment type="subcellular location">
    <subcellularLocation>
        <location evidence="1">Cytoplasm</location>
        <location evidence="1">Nucleoid</location>
    </subcellularLocation>
</comment>
<keyword evidence="4" id="KW-0238">DNA-binding</keyword>
<dbReference type="OrthoDB" id="5297879at2"/>
<evidence type="ECO:0000313" key="6">
    <source>
        <dbReference type="EMBL" id="OMG54815.1"/>
    </source>
</evidence>
<comment type="similarity">
    <text evidence="2">Belongs to the histone-like protein H-NS family.</text>
</comment>
<organism evidence="6 7">
    <name type="scientific">Azonexus hydrophilus</name>
    <dbReference type="NCBI Taxonomy" id="418702"/>
    <lineage>
        <taxon>Bacteria</taxon>
        <taxon>Pseudomonadati</taxon>
        <taxon>Pseudomonadota</taxon>
        <taxon>Betaproteobacteria</taxon>
        <taxon>Rhodocyclales</taxon>
        <taxon>Azonexaceae</taxon>
        <taxon>Azonexus</taxon>
    </lineage>
</organism>
<dbReference type="GO" id="GO:0009295">
    <property type="term" value="C:nucleoid"/>
    <property type="evidence" value="ECO:0007669"/>
    <property type="project" value="UniProtKB-SubCell"/>
</dbReference>
<dbReference type="Proteomes" id="UP000187526">
    <property type="component" value="Unassembled WGS sequence"/>
</dbReference>
<evidence type="ECO:0000256" key="1">
    <source>
        <dbReference type="ARBA" id="ARBA00004453"/>
    </source>
</evidence>
<dbReference type="GO" id="GO:0032993">
    <property type="term" value="C:protein-DNA complex"/>
    <property type="evidence" value="ECO:0007669"/>
    <property type="project" value="TreeGrafter"/>
</dbReference>
<sequence length="106" mass="11711">MDLSALSLAELRDLQQQIPAELKRRESAEKANVLNEVRAFAKARGFAIEDLLGKEVKVKAAGGGGKVKVKYRHPQNAELEWTGRGRKPKWVEAWLAEGASMDALLV</sequence>
<evidence type="ECO:0000313" key="7">
    <source>
        <dbReference type="Proteomes" id="UP000187526"/>
    </source>
</evidence>
<protein>
    <submittedName>
        <fullName evidence="6">Histidinol phosphate phosphatase</fullName>
    </submittedName>
</protein>
<dbReference type="PANTHER" id="PTHR38097:SF2">
    <property type="entry name" value="DNA-BINDING PROTEIN STPA"/>
    <property type="match status" value="1"/>
</dbReference>
<dbReference type="EMBL" id="MTHD01000002">
    <property type="protein sequence ID" value="OMG54815.1"/>
    <property type="molecule type" value="Genomic_DNA"/>
</dbReference>
<dbReference type="PANTHER" id="PTHR38097">
    <property type="match status" value="1"/>
</dbReference>
<dbReference type="InterPro" id="IPR037150">
    <property type="entry name" value="H-NS_C_dom_sf"/>
</dbReference>
<dbReference type="AlphaFoldDB" id="A0A1R1I7X8"/>
<dbReference type="GO" id="GO:0003680">
    <property type="term" value="F:minor groove of adenine-thymine-rich DNA binding"/>
    <property type="evidence" value="ECO:0007669"/>
    <property type="project" value="TreeGrafter"/>
</dbReference>
<dbReference type="GO" id="GO:0001217">
    <property type="term" value="F:DNA-binding transcription repressor activity"/>
    <property type="evidence" value="ECO:0007669"/>
    <property type="project" value="TreeGrafter"/>
</dbReference>